<dbReference type="Proteomes" id="UP001611075">
    <property type="component" value="Unassembled WGS sequence"/>
</dbReference>
<evidence type="ECO:0000256" key="2">
    <source>
        <dbReference type="SAM" id="SignalP"/>
    </source>
</evidence>
<feature type="signal peptide" evidence="2">
    <location>
        <begin position="1"/>
        <end position="22"/>
    </location>
</feature>
<dbReference type="EMBL" id="JBIRPU010000001">
    <property type="protein sequence ID" value="MFI0791509.1"/>
    <property type="molecule type" value="Genomic_DNA"/>
</dbReference>
<evidence type="ECO:0000313" key="4">
    <source>
        <dbReference type="Proteomes" id="UP001611075"/>
    </source>
</evidence>
<dbReference type="PROSITE" id="PS51257">
    <property type="entry name" value="PROKAR_LIPOPROTEIN"/>
    <property type="match status" value="1"/>
</dbReference>
<reference evidence="3 4" key="1">
    <citation type="submission" date="2024-10" db="EMBL/GenBank/DDBJ databases">
        <title>The Natural Products Discovery Center: Release of the First 8490 Sequenced Strains for Exploring Actinobacteria Biosynthetic Diversity.</title>
        <authorList>
            <person name="Kalkreuter E."/>
            <person name="Kautsar S.A."/>
            <person name="Yang D."/>
            <person name="Bader C.D."/>
            <person name="Teijaro C.N."/>
            <person name="Fluegel L."/>
            <person name="Davis C.M."/>
            <person name="Simpson J.R."/>
            <person name="Lauterbach L."/>
            <person name="Steele A.D."/>
            <person name="Gui C."/>
            <person name="Meng S."/>
            <person name="Li G."/>
            <person name="Viehrig K."/>
            <person name="Ye F."/>
            <person name="Su P."/>
            <person name="Kiefer A.F."/>
            <person name="Nichols A."/>
            <person name="Cepeda A.J."/>
            <person name="Yan W."/>
            <person name="Fan B."/>
            <person name="Jiang Y."/>
            <person name="Adhikari A."/>
            <person name="Zheng C.-J."/>
            <person name="Schuster L."/>
            <person name="Cowan T.M."/>
            <person name="Smanski M.J."/>
            <person name="Chevrette M.G."/>
            <person name="De Carvalho L.P.S."/>
            <person name="Shen B."/>
        </authorList>
    </citation>
    <scope>NUCLEOTIDE SEQUENCE [LARGE SCALE GENOMIC DNA]</scope>
    <source>
        <strain evidence="3 4">NPDC021253</strain>
    </source>
</reference>
<keyword evidence="2" id="KW-0732">Signal</keyword>
<gene>
    <name evidence="3" type="ORF">ACH4OY_02220</name>
</gene>
<name>A0ABW7SCT8_9ACTN</name>
<accession>A0ABW7SCT8</accession>
<keyword evidence="4" id="KW-1185">Reference proteome</keyword>
<sequence>MRPVLALVGLPLLLIAAGCAPAGSEPGAGGTPGGADDRWEPFHQRAAEVAEAWRPGNPWTAGYVPLQEPTVLLGDPDFTPETEQAFRNGWYREQVAVPTAEPADAAIRFPDGTLTVPLVSAGTAYRQLDQGDPPPCEGRPQRPTPEKRPGFRPKPGATDGPIIEPGPDGPIISPGPDGPIIEPGATGRPTIEPGPDGPVSTVPSTACVPLTVTAVRLGTAPVRTSRGEAQVPAWVFTVEELKAPVARLAVAPGSVTAVPRGVAPTGPVPDGVVSAQDLQAVDGARLTWRIGVGACDTEPTPLVRERDDVVVVGGGVTPATGICTDQLLLKPVTVTLKAPLGDRTVLDVATGAPLVLRR</sequence>
<protein>
    <submittedName>
        <fullName evidence="3">Uncharacterized protein</fullName>
    </submittedName>
</protein>
<comment type="caution">
    <text evidence="3">The sequence shown here is derived from an EMBL/GenBank/DDBJ whole genome shotgun (WGS) entry which is preliminary data.</text>
</comment>
<evidence type="ECO:0000313" key="3">
    <source>
        <dbReference type="EMBL" id="MFI0791509.1"/>
    </source>
</evidence>
<proteinExistence type="predicted"/>
<evidence type="ECO:0000256" key="1">
    <source>
        <dbReference type="SAM" id="MobiDB-lite"/>
    </source>
</evidence>
<dbReference type="RefSeq" id="WP_396676167.1">
    <property type="nucleotide sequence ID" value="NZ_JBIRPU010000001.1"/>
</dbReference>
<feature type="chain" id="PRO_5046323924" evidence="2">
    <location>
        <begin position="23"/>
        <end position="358"/>
    </location>
</feature>
<feature type="region of interest" description="Disordered" evidence="1">
    <location>
        <begin position="126"/>
        <end position="200"/>
    </location>
</feature>
<feature type="compositionally biased region" description="Low complexity" evidence="1">
    <location>
        <begin position="159"/>
        <end position="184"/>
    </location>
</feature>
<organism evidence="3 4">
    <name type="scientific">Micromonospora rubida</name>
    <dbReference type="NCBI Taxonomy" id="2697657"/>
    <lineage>
        <taxon>Bacteria</taxon>
        <taxon>Bacillati</taxon>
        <taxon>Actinomycetota</taxon>
        <taxon>Actinomycetes</taxon>
        <taxon>Micromonosporales</taxon>
        <taxon>Micromonosporaceae</taxon>
        <taxon>Micromonospora</taxon>
    </lineage>
</organism>